<dbReference type="OrthoDB" id="275582at2759"/>
<protein>
    <recommendedName>
        <fullName evidence="4">Large ribosomal subunit protein uL23m</fullName>
    </recommendedName>
</protein>
<evidence type="ECO:0000313" key="6">
    <source>
        <dbReference type="EMBL" id="OCH91391.1"/>
    </source>
</evidence>
<dbReference type="GO" id="GO:0003735">
    <property type="term" value="F:structural constituent of ribosome"/>
    <property type="evidence" value="ECO:0007669"/>
    <property type="project" value="InterPro"/>
</dbReference>
<dbReference type="AlphaFoldDB" id="A0A8E2DLU6"/>
<dbReference type="EMBL" id="KV722386">
    <property type="protein sequence ID" value="OCH91391.1"/>
    <property type="molecule type" value="Genomic_DNA"/>
</dbReference>
<feature type="compositionally biased region" description="Basic residues" evidence="5">
    <location>
        <begin position="19"/>
        <end position="28"/>
    </location>
</feature>
<dbReference type="PANTHER" id="PTHR12059">
    <property type="entry name" value="RIBOSOMAL PROTEIN L23-RELATED"/>
    <property type="match status" value="1"/>
</dbReference>
<gene>
    <name evidence="6" type="ORF">OBBRIDRAFT_707062</name>
</gene>
<organism evidence="6 7">
    <name type="scientific">Obba rivulosa</name>
    <dbReference type="NCBI Taxonomy" id="1052685"/>
    <lineage>
        <taxon>Eukaryota</taxon>
        <taxon>Fungi</taxon>
        <taxon>Dikarya</taxon>
        <taxon>Basidiomycota</taxon>
        <taxon>Agaricomycotina</taxon>
        <taxon>Agaricomycetes</taxon>
        <taxon>Polyporales</taxon>
        <taxon>Gelatoporiaceae</taxon>
        <taxon>Obba</taxon>
    </lineage>
</organism>
<evidence type="ECO:0000256" key="4">
    <source>
        <dbReference type="ARBA" id="ARBA00039977"/>
    </source>
</evidence>
<dbReference type="Proteomes" id="UP000250043">
    <property type="component" value="Unassembled WGS sequence"/>
</dbReference>
<dbReference type="InterPro" id="IPR013025">
    <property type="entry name" value="Ribosomal_uL23-like"/>
</dbReference>
<keyword evidence="7" id="KW-1185">Reference proteome</keyword>
<feature type="region of interest" description="Disordered" evidence="5">
    <location>
        <begin position="1"/>
        <end position="45"/>
    </location>
</feature>
<dbReference type="GO" id="GO:0005762">
    <property type="term" value="C:mitochondrial large ribosomal subunit"/>
    <property type="evidence" value="ECO:0007669"/>
    <property type="project" value="TreeGrafter"/>
</dbReference>
<evidence type="ECO:0000256" key="2">
    <source>
        <dbReference type="ARBA" id="ARBA00022980"/>
    </source>
</evidence>
<evidence type="ECO:0000313" key="7">
    <source>
        <dbReference type="Proteomes" id="UP000250043"/>
    </source>
</evidence>
<dbReference type="InterPro" id="IPR012678">
    <property type="entry name" value="Ribosomal_uL23/eL15/eS24_sf"/>
</dbReference>
<dbReference type="SUPFAM" id="SSF54189">
    <property type="entry name" value="Ribosomal proteins S24e, L23 and L15e"/>
    <property type="match status" value="1"/>
</dbReference>
<comment type="similarity">
    <text evidence="1">Belongs to the universal ribosomal protein uL23 family.</text>
</comment>
<name>A0A8E2DLU6_9APHY</name>
<keyword evidence="3" id="KW-0687">Ribonucleoprotein</keyword>
<feature type="non-terminal residue" evidence="6">
    <location>
        <position position="1"/>
    </location>
</feature>
<feature type="non-terminal residue" evidence="6">
    <location>
        <position position="286"/>
    </location>
</feature>
<evidence type="ECO:0000256" key="5">
    <source>
        <dbReference type="SAM" id="MobiDB-lite"/>
    </source>
</evidence>
<dbReference type="InterPro" id="IPR012677">
    <property type="entry name" value="Nucleotide-bd_a/b_plait_sf"/>
</dbReference>
<dbReference type="PANTHER" id="PTHR12059:SF5">
    <property type="entry name" value="LARGE RIBOSOMAL SUBUNIT PROTEIN UL23M"/>
    <property type="match status" value="1"/>
</dbReference>
<accession>A0A8E2DLU6</accession>
<dbReference type="Gene3D" id="3.30.70.330">
    <property type="match status" value="1"/>
</dbReference>
<dbReference type="GO" id="GO:0032543">
    <property type="term" value="P:mitochondrial translation"/>
    <property type="evidence" value="ECO:0007669"/>
    <property type="project" value="TreeGrafter"/>
</dbReference>
<dbReference type="Pfam" id="PF00276">
    <property type="entry name" value="Ribosomal_L23"/>
    <property type="match status" value="1"/>
</dbReference>
<proteinExistence type="inferred from homology"/>
<evidence type="ECO:0000256" key="1">
    <source>
        <dbReference type="ARBA" id="ARBA00006700"/>
    </source>
</evidence>
<reference evidence="6 7" key="1">
    <citation type="submission" date="2016-07" db="EMBL/GenBank/DDBJ databases">
        <title>Draft genome of the white-rot fungus Obba rivulosa 3A-2.</title>
        <authorList>
            <consortium name="DOE Joint Genome Institute"/>
            <person name="Miettinen O."/>
            <person name="Riley R."/>
            <person name="Acob R."/>
            <person name="Barry K."/>
            <person name="Cullen D."/>
            <person name="De Vries R."/>
            <person name="Hainaut M."/>
            <person name="Hatakka A."/>
            <person name="Henrissat B."/>
            <person name="Hilden K."/>
            <person name="Kuo R."/>
            <person name="Labutti K."/>
            <person name="Lipzen A."/>
            <person name="Makela M.R."/>
            <person name="Sandor L."/>
            <person name="Spatafora J.W."/>
            <person name="Grigoriev I.V."/>
            <person name="Hibbett D.S."/>
        </authorList>
    </citation>
    <scope>NUCLEOTIDE SEQUENCE [LARGE SCALE GENOMIC DNA]</scope>
    <source>
        <strain evidence="6 7">3A-2</strain>
    </source>
</reference>
<evidence type="ECO:0000256" key="3">
    <source>
        <dbReference type="ARBA" id="ARBA00023274"/>
    </source>
</evidence>
<keyword evidence="2" id="KW-0689">Ribosomal protein</keyword>
<sequence length="286" mass="32425">APLPHAARVARTGSTPRAVRIRRERTRPKAPSPAGSDATPAGLTPTEHARYQRLLAQGDLTDESGNTPSDAEWLERLDSRRSRVRGVRTVKTDEGKEEQVVGHTIYLPNIIFKLVRNHTPPGQPYNPYEATFRVPPSVTKTDIRGYLSAVYGVQTTYVRTDNYISPLFSVRGTGLKEARSERTYKRAVVGLVEPFYYPLAPEDMPAAEREKRLEWIDTNFGRANQQQQQQLALIQATKRGSPEKTWHWRTGATAQRGNIMRLIAERRAVREEAIKEAKELMVEQRQ</sequence>